<dbReference type="PROSITE" id="PS51257">
    <property type="entry name" value="PROKAR_LIPOPROTEIN"/>
    <property type="match status" value="1"/>
</dbReference>
<reference evidence="2" key="2">
    <citation type="submission" date="2021-04" db="EMBL/GenBank/DDBJ databases">
        <authorList>
            <person name="Gilroy R."/>
        </authorList>
    </citation>
    <scope>NUCLEOTIDE SEQUENCE</scope>
    <source>
        <strain evidence="2">9264</strain>
    </source>
</reference>
<sequence length="94" mass="10351">MKLYAKGLAVMGAALLISGCSNVKDDFIKQCRNESMMPQNVCECQYDELKKRSSDKDIKHFLKGEHDKSSLSLNDLMAAGMTCSKGVLEGLFGQ</sequence>
<evidence type="ECO:0000313" key="3">
    <source>
        <dbReference type="Proteomes" id="UP000823889"/>
    </source>
</evidence>
<proteinExistence type="predicted"/>
<organism evidence="2 3">
    <name type="scientific">Candidatus Paenalcaligenes intestinipullorum</name>
    <dbReference type="NCBI Taxonomy" id="2838718"/>
    <lineage>
        <taxon>Bacteria</taxon>
        <taxon>Pseudomonadati</taxon>
        <taxon>Pseudomonadota</taxon>
        <taxon>Betaproteobacteria</taxon>
        <taxon>Burkholderiales</taxon>
        <taxon>Alcaligenaceae</taxon>
        <taxon>Paenalcaligenes</taxon>
    </lineage>
</organism>
<keyword evidence="1" id="KW-0732">Signal</keyword>
<comment type="caution">
    <text evidence="2">The sequence shown here is derived from an EMBL/GenBank/DDBJ whole genome shotgun (WGS) entry which is preliminary data.</text>
</comment>
<dbReference type="EMBL" id="DWUQ01000083">
    <property type="protein sequence ID" value="HJD44215.1"/>
    <property type="molecule type" value="Genomic_DNA"/>
</dbReference>
<name>A0A9D2RI22_9BURK</name>
<evidence type="ECO:0000256" key="1">
    <source>
        <dbReference type="SAM" id="SignalP"/>
    </source>
</evidence>
<reference evidence="2" key="1">
    <citation type="journal article" date="2021" name="PeerJ">
        <title>Extensive microbial diversity within the chicken gut microbiome revealed by metagenomics and culture.</title>
        <authorList>
            <person name="Gilroy R."/>
            <person name="Ravi A."/>
            <person name="Getino M."/>
            <person name="Pursley I."/>
            <person name="Horton D.L."/>
            <person name="Alikhan N.F."/>
            <person name="Baker D."/>
            <person name="Gharbi K."/>
            <person name="Hall N."/>
            <person name="Watson M."/>
            <person name="Adriaenssens E.M."/>
            <person name="Foster-Nyarko E."/>
            <person name="Jarju S."/>
            <person name="Secka A."/>
            <person name="Antonio M."/>
            <person name="Oren A."/>
            <person name="Chaudhuri R.R."/>
            <person name="La Ragione R."/>
            <person name="Hildebrand F."/>
            <person name="Pallen M.J."/>
        </authorList>
    </citation>
    <scope>NUCLEOTIDE SEQUENCE</scope>
    <source>
        <strain evidence="2">9264</strain>
    </source>
</reference>
<evidence type="ECO:0000313" key="2">
    <source>
        <dbReference type="EMBL" id="HJD44215.1"/>
    </source>
</evidence>
<gene>
    <name evidence="2" type="ORF">H9906_04200</name>
</gene>
<evidence type="ECO:0008006" key="4">
    <source>
        <dbReference type="Google" id="ProtNLM"/>
    </source>
</evidence>
<protein>
    <recommendedName>
        <fullName evidence="4">Lipoprotein</fullName>
    </recommendedName>
</protein>
<dbReference type="AlphaFoldDB" id="A0A9D2RI22"/>
<accession>A0A9D2RI22</accession>
<dbReference type="Proteomes" id="UP000823889">
    <property type="component" value="Unassembled WGS sequence"/>
</dbReference>
<feature type="signal peptide" evidence="1">
    <location>
        <begin position="1"/>
        <end position="23"/>
    </location>
</feature>
<feature type="chain" id="PRO_5038559845" description="Lipoprotein" evidence="1">
    <location>
        <begin position="24"/>
        <end position="94"/>
    </location>
</feature>